<name>A0A7W6GEL1_9HYPH</name>
<comment type="caution">
    <text evidence="1">The sequence shown here is derived from an EMBL/GenBank/DDBJ whole genome shotgun (WGS) entry which is preliminary data.</text>
</comment>
<organism evidence="1 2">
    <name type="scientific">Hansschlegelia beijingensis</name>
    <dbReference type="NCBI Taxonomy" id="1133344"/>
    <lineage>
        <taxon>Bacteria</taxon>
        <taxon>Pseudomonadati</taxon>
        <taxon>Pseudomonadota</taxon>
        <taxon>Alphaproteobacteria</taxon>
        <taxon>Hyphomicrobiales</taxon>
        <taxon>Methylopilaceae</taxon>
        <taxon>Hansschlegelia</taxon>
    </lineage>
</organism>
<dbReference type="EMBL" id="JACIDR010000001">
    <property type="protein sequence ID" value="MBB3972138.1"/>
    <property type="molecule type" value="Genomic_DNA"/>
</dbReference>
<dbReference type="AlphaFoldDB" id="A0A7W6GEL1"/>
<sequence>MFYVLENRASPADTAAVAAANLPVDFGAQQDFIEGQADLGSDDIDIVDDALLNTSPHNAIERQLLRGDVVGLALMSGAIIWSAMGAFG</sequence>
<reference evidence="1 2" key="1">
    <citation type="submission" date="2020-08" db="EMBL/GenBank/DDBJ databases">
        <title>Genomic Encyclopedia of Type Strains, Phase IV (KMG-IV): sequencing the most valuable type-strain genomes for metagenomic binning, comparative biology and taxonomic classification.</title>
        <authorList>
            <person name="Goeker M."/>
        </authorList>
    </citation>
    <scope>NUCLEOTIDE SEQUENCE [LARGE SCALE GENOMIC DNA]</scope>
    <source>
        <strain evidence="1 2">DSM 25481</strain>
    </source>
</reference>
<keyword evidence="2" id="KW-1185">Reference proteome</keyword>
<dbReference type="Proteomes" id="UP000528964">
    <property type="component" value="Unassembled WGS sequence"/>
</dbReference>
<evidence type="ECO:0000313" key="1">
    <source>
        <dbReference type="EMBL" id="MBB3972138.1"/>
    </source>
</evidence>
<proteinExistence type="predicted"/>
<gene>
    <name evidence="1" type="ORF">GGR24_000771</name>
</gene>
<evidence type="ECO:0000313" key="2">
    <source>
        <dbReference type="Proteomes" id="UP000528964"/>
    </source>
</evidence>
<accession>A0A7W6GEL1</accession>
<dbReference type="RefSeq" id="WP_183394518.1">
    <property type="nucleotide sequence ID" value="NZ_JACIDR010000001.1"/>
</dbReference>
<protein>
    <submittedName>
        <fullName evidence="1">Uncharacterized protein</fullName>
    </submittedName>
</protein>